<evidence type="ECO:0000259" key="2">
    <source>
        <dbReference type="Pfam" id="PF00930"/>
    </source>
</evidence>
<feature type="domain" description="Peptidase S9 prolyl oligopeptidase catalytic" evidence="1">
    <location>
        <begin position="531"/>
        <end position="723"/>
    </location>
</feature>
<feature type="domain" description="Dipeptidylpeptidase IV N-terminal" evidence="2">
    <location>
        <begin position="83"/>
        <end position="437"/>
    </location>
</feature>
<dbReference type="InterPro" id="IPR050278">
    <property type="entry name" value="Serine_Prot_S9B/DPPIV"/>
</dbReference>
<name>A0A3M9NK29_9BACT</name>
<evidence type="ECO:0000313" key="4">
    <source>
        <dbReference type="Proteomes" id="UP000267223"/>
    </source>
</evidence>
<dbReference type="SUPFAM" id="SSF53474">
    <property type="entry name" value="alpha/beta-Hydrolases"/>
    <property type="match status" value="1"/>
</dbReference>
<dbReference type="GO" id="GO:0006508">
    <property type="term" value="P:proteolysis"/>
    <property type="evidence" value="ECO:0007669"/>
    <property type="project" value="InterPro"/>
</dbReference>
<dbReference type="InterPro" id="IPR001375">
    <property type="entry name" value="Peptidase_S9_cat"/>
</dbReference>
<dbReference type="GO" id="GO:0008239">
    <property type="term" value="F:dipeptidyl-peptidase activity"/>
    <property type="evidence" value="ECO:0007669"/>
    <property type="project" value="TreeGrafter"/>
</dbReference>
<evidence type="ECO:0000313" key="3">
    <source>
        <dbReference type="EMBL" id="RNI37815.1"/>
    </source>
</evidence>
<proteinExistence type="predicted"/>
<evidence type="ECO:0000259" key="1">
    <source>
        <dbReference type="Pfam" id="PF00326"/>
    </source>
</evidence>
<gene>
    <name evidence="3" type="ORF">EFY79_06070</name>
</gene>
<dbReference type="Gene3D" id="2.140.10.30">
    <property type="entry name" value="Dipeptidylpeptidase IV, N-terminal domain"/>
    <property type="match status" value="1"/>
</dbReference>
<dbReference type="EMBL" id="RJJR01000004">
    <property type="protein sequence ID" value="RNI37815.1"/>
    <property type="molecule type" value="Genomic_DNA"/>
</dbReference>
<protein>
    <submittedName>
        <fullName evidence="3">S9 family peptidase</fullName>
    </submittedName>
</protein>
<dbReference type="AlphaFoldDB" id="A0A3M9NK29"/>
<dbReference type="PANTHER" id="PTHR11731">
    <property type="entry name" value="PROTEASE FAMILY S9B,C DIPEPTIDYL-PEPTIDASE IV-RELATED"/>
    <property type="match status" value="1"/>
</dbReference>
<dbReference type="InterPro" id="IPR029058">
    <property type="entry name" value="AB_hydrolase_fold"/>
</dbReference>
<comment type="caution">
    <text evidence="3">The sequence shown here is derived from an EMBL/GenBank/DDBJ whole genome shotgun (WGS) entry which is preliminary data.</text>
</comment>
<dbReference type="InterPro" id="IPR002469">
    <property type="entry name" value="Peptidase_S9B_N"/>
</dbReference>
<dbReference type="Gene3D" id="3.40.50.1820">
    <property type="entry name" value="alpha/beta hydrolase"/>
    <property type="match status" value="1"/>
</dbReference>
<dbReference type="GO" id="GO:0008236">
    <property type="term" value="F:serine-type peptidase activity"/>
    <property type="evidence" value="ECO:0007669"/>
    <property type="project" value="InterPro"/>
</dbReference>
<dbReference type="OrthoDB" id="9812921at2"/>
<dbReference type="SUPFAM" id="SSF82171">
    <property type="entry name" value="DPP6 N-terminal domain-like"/>
    <property type="match status" value="1"/>
</dbReference>
<keyword evidence="4" id="KW-1185">Reference proteome</keyword>
<dbReference type="Proteomes" id="UP000267223">
    <property type="component" value="Unassembled WGS sequence"/>
</dbReference>
<dbReference type="Pfam" id="PF00930">
    <property type="entry name" value="DPPIV_N"/>
    <property type="match status" value="1"/>
</dbReference>
<dbReference type="PANTHER" id="PTHR11731:SF193">
    <property type="entry name" value="DIPEPTIDYL PEPTIDASE 9"/>
    <property type="match status" value="1"/>
</dbReference>
<organism evidence="3 4">
    <name type="scientific">Hanamia caeni</name>
    <dbReference type="NCBI Taxonomy" id="2294116"/>
    <lineage>
        <taxon>Bacteria</taxon>
        <taxon>Pseudomonadati</taxon>
        <taxon>Bacteroidota</taxon>
        <taxon>Chitinophagia</taxon>
        <taxon>Chitinophagales</taxon>
        <taxon>Chitinophagaceae</taxon>
        <taxon>Hanamia</taxon>
    </lineage>
</organism>
<dbReference type="Pfam" id="PF00326">
    <property type="entry name" value="Peptidase_S9"/>
    <property type="match status" value="1"/>
</dbReference>
<sequence length="729" mass="83556">MNRNPLRILFVIVFIIGNLTAFSQFRPKQVYWTEDGNSTLIVRDGSIIKTDIKSGELTTLVDRKQLIPAGETHPLQFNIYSFSSDYKQLLIFTNTAKVWRYHTRGDYWILDVAANKLFQLGKSLPSQSLMFAKISPDGKNAAYVSGHNLYVENLATHKIKALTVDGTRKFINGTFDWVYEEEFGCRDGFRWSPDSKKIAFWQVDGRKTRDYYMLNTTDSVYSIVIPVEYPKVGQPPSPVRIGVANIADDNIKWMKVPGDPQEHYIPRMEWADNSSQVVLQQLNRKQNESKLFFCDVNTGAANNFYTEDDTAFIDIKSRWNDDDPTGWDWLNNGKDFLWVTEKDGWRHIYIVNRQGKETLVTKGDYDIDNIKCIDEKNGFVYFMASPDNATQLYLYRTKLDGSGKLQLLSPSSETGTHDYNISPSAKFAVHWFSNYQTYPSSEWISLPDGKPLDPQRSIANNLKVDEQSNVKYFKVIIEDSITLDGWMAYPENFDSTKKYPVVFYVYGEPASSTVGDRFGAQNNFLYQGDMSKDGYFQISVDNRGTPSLRGAAWRKAIYGQIGRLNIHDQAMAAKKILEKPWFDKERVAVWGWSGGGSSTLNLMFQYPEIYKTGIAIAAVTNLLYYDNIYEERYMGLIPENKENYILGSAIHYAKNLQGNLLFIHGTGDDNVQYDNAEALLNELIKYNKQFQFMPYPNRTHSISEGEGTRIHLSTLYTDYLKKYCPPGAK</sequence>
<reference evidence="3 4" key="1">
    <citation type="submission" date="2018-11" db="EMBL/GenBank/DDBJ databases">
        <title>Draft genome sequence of Ferruginibacter sp. BO-59.</title>
        <authorList>
            <person name="Im W.T."/>
        </authorList>
    </citation>
    <scope>NUCLEOTIDE SEQUENCE [LARGE SCALE GENOMIC DNA]</scope>
    <source>
        <strain evidence="3 4">BO-59</strain>
    </source>
</reference>
<accession>A0A3M9NK29</accession>
<dbReference type="RefSeq" id="WP_123119803.1">
    <property type="nucleotide sequence ID" value="NZ_RJJR01000004.1"/>
</dbReference>